<reference evidence="2" key="1">
    <citation type="submission" date="2020-05" db="EMBL/GenBank/DDBJ databases">
        <authorList>
            <person name="Chiriac C."/>
            <person name="Salcher M."/>
            <person name="Ghai R."/>
            <person name="Kavagutti S V."/>
        </authorList>
    </citation>
    <scope>NUCLEOTIDE SEQUENCE</scope>
</reference>
<protein>
    <submittedName>
        <fullName evidence="2">Unannotated protein</fullName>
    </submittedName>
</protein>
<evidence type="ECO:0000256" key="1">
    <source>
        <dbReference type="SAM" id="MobiDB-lite"/>
    </source>
</evidence>
<name>A0A6J7Q3X2_9ZZZZ</name>
<accession>A0A6J7Q3X2</accession>
<dbReference type="AlphaFoldDB" id="A0A6J7Q3X2"/>
<proteinExistence type="predicted"/>
<evidence type="ECO:0000313" key="2">
    <source>
        <dbReference type="EMBL" id="CAB5011685.1"/>
    </source>
</evidence>
<feature type="region of interest" description="Disordered" evidence="1">
    <location>
        <begin position="47"/>
        <end position="75"/>
    </location>
</feature>
<gene>
    <name evidence="2" type="ORF">UFOPK3992_01261</name>
</gene>
<organism evidence="2">
    <name type="scientific">freshwater metagenome</name>
    <dbReference type="NCBI Taxonomy" id="449393"/>
    <lineage>
        <taxon>unclassified sequences</taxon>
        <taxon>metagenomes</taxon>
        <taxon>ecological metagenomes</taxon>
    </lineage>
</organism>
<sequence length="75" mass="7981">MVPRLLAHAKLALSGSTTYDDTCAAVSPSCSRVPAGVVPAVMKAASRSRRPRRLAGVPTPHSAYLRSTRGHSRRL</sequence>
<dbReference type="EMBL" id="CAFBOZ010000180">
    <property type="protein sequence ID" value="CAB5011685.1"/>
    <property type="molecule type" value="Genomic_DNA"/>
</dbReference>